<keyword evidence="2" id="KW-1185">Reference proteome</keyword>
<accession>A0A372M1V7</accession>
<organism evidence="1 2">
    <name type="scientific">Streptomyces triticagri</name>
    <dbReference type="NCBI Taxonomy" id="2293568"/>
    <lineage>
        <taxon>Bacteria</taxon>
        <taxon>Bacillati</taxon>
        <taxon>Actinomycetota</taxon>
        <taxon>Actinomycetes</taxon>
        <taxon>Kitasatosporales</taxon>
        <taxon>Streptomycetaceae</taxon>
        <taxon>Streptomyces</taxon>
    </lineage>
</organism>
<name>A0A372M1V7_9ACTN</name>
<evidence type="ECO:0000313" key="1">
    <source>
        <dbReference type="EMBL" id="RFU84819.1"/>
    </source>
</evidence>
<protein>
    <submittedName>
        <fullName evidence="1">Uncharacterized protein</fullName>
    </submittedName>
</protein>
<gene>
    <name evidence="1" type="ORF">DY218_20735</name>
</gene>
<proteinExistence type="predicted"/>
<sequence>MERAGTHPEQRPTSARQTRIALLQAGEDVNRMRCPTIRRTRKPGWTETTAAIRLIRWPTP</sequence>
<dbReference type="Proteomes" id="UP000263094">
    <property type="component" value="Unassembled WGS sequence"/>
</dbReference>
<dbReference type="AlphaFoldDB" id="A0A372M1V7"/>
<reference evidence="1 2" key="1">
    <citation type="submission" date="2018-08" db="EMBL/GenBank/DDBJ databases">
        <title>Isolation, diversity and antifungal activity of Actinobacteria from wheat.</title>
        <authorList>
            <person name="Han C."/>
        </authorList>
    </citation>
    <scope>NUCLEOTIDE SEQUENCE [LARGE SCALE GENOMIC DNA]</scope>
    <source>
        <strain evidence="1 2">NEAU-YY421</strain>
    </source>
</reference>
<comment type="caution">
    <text evidence="1">The sequence shown here is derived from an EMBL/GenBank/DDBJ whole genome shotgun (WGS) entry which is preliminary data.</text>
</comment>
<dbReference type="EMBL" id="QUAK01000112">
    <property type="protein sequence ID" value="RFU84819.1"/>
    <property type="molecule type" value="Genomic_DNA"/>
</dbReference>
<evidence type="ECO:0000313" key="2">
    <source>
        <dbReference type="Proteomes" id="UP000263094"/>
    </source>
</evidence>